<feature type="compositionally biased region" description="Basic residues" evidence="1">
    <location>
        <begin position="58"/>
        <end position="67"/>
    </location>
</feature>
<dbReference type="Proteomes" id="UP000298030">
    <property type="component" value="Unassembled WGS sequence"/>
</dbReference>
<dbReference type="EMBL" id="QPFP01000074">
    <property type="protein sequence ID" value="TEB23742.1"/>
    <property type="molecule type" value="Genomic_DNA"/>
</dbReference>
<dbReference type="OrthoDB" id="3262423at2759"/>
<organism evidence="3 4">
    <name type="scientific">Coprinellus micaceus</name>
    <name type="common">Glistening ink-cap mushroom</name>
    <name type="synonym">Coprinus micaceus</name>
    <dbReference type="NCBI Taxonomy" id="71717"/>
    <lineage>
        <taxon>Eukaryota</taxon>
        <taxon>Fungi</taxon>
        <taxon>Dikarya</taxon>
        <taxon>Basidiomycota</taxon>
        <taxon>Agaricomycotina</taxon>
        <taxon>Agaricomycetes</taxon>
        <taxon>Agaricomycetidae</taxon>
        <taxon>Agaricales</taxon>
        <taxon>Agaricineae</taxon>
        <taxon>Psathyrellaceae</taxon>
        <taxon>Coprinellus</taxon>
    </lineage>
</organism>
<proteinExistence type="predicted"/>
<sequence length="597" mass="64468">MDFVSGSRHSSGSGSSSLFGRHGRRHSYAVSTTSGELATVSSGPPSYQRESGLGLAQRFRRSSRRHSQQTSALPAYGQAVALDSQRSGAGDPGHGSAGKEVHEFHLRSGSGHSDTAPWATLKVEGRSGGTGKHGPKICGGDSITGSIHLRLEKPQTVNSITLSLRGRYITGSLEENSFAFLNQVSTIWDKNAGDPRTPHPSPLDFDGSKKTKFNAKLEGDYTWPFSLHFPTEIILPGRSSSAQQVIQTPQSFLERGVSANIQYCLVMHITHGLFKPNSKLQVDIQYAPNVSPPPASFLRQQAYLQGGFLLPPSEDPTGWYNHPEAHFQHRFDTTGPFDCGVSLSLAQPLAYTRGTVIPAFISLSTLSSHPLGDLSTFLLQPNQPLLELRLLRRIEYVVDVLHATTPVGTKGRVVKPVEEWVGTKAMWWKPASVSVPSSAGGRGRCDLEGEIHLEGELEPSCASPFFSVQYFVKLISRAPPTSGLATPSSSSLRSSTRHTPSASLSHHPTPSKSSSTQRSQTAELASVPVKITTFHVHGPLPTPYTISPRPTHSTRGTLGEGTLAGGRHGRRQSITVEDVFGEGGAFERQIISRAMIR</sequence>
<dbReference type="Gene3D" id="2.60.40.640">
    <property type="match status" value="1"/>
</dbReference>
<dbReference type="AlphaFoldDB" id="A0A4Y7SPN6"/>
<comment type="caution">
    <text evidence="3">The sequence shown here is derived from an EMBL/GenBank/DDBJ whole genome shotgun (WGS) entry which is preliminary data.</text>
</comment>
<reference evidence="3 4" key="1">
    <citation type="journal article" date="2019" name="Nat. Ecol. Evol.">
        <title>Megaphylogeny resolves global patterns of mushroom evolution.</title>
        <authorList>
            <person name="Varga T."/>
            <person name="Krizsan K."/>
            <person name="Foldi C."/>
            <person name="Dima B."/>
            <person name="Sanchez-Garcia M."/>
            <person name="Sanchez-Ramirez S."/>
            <person name="Szollosi G.J."/>
            <person name="Szarkandi J.G."/>
            <person name="Papp V."/>
            <person name="Albert L."/>
            <person name="Andreopoulos W."/>
            <person name="Angelini C."/>
            <person name="Antonin V."/>
            <person name="Barry K.W."/>
            <person name="Bougher N.L."/>
            <person name="Buchanan P."/>
            <person name="Buyck B."/>
            <person name="Bense V."/>
            <person name="Catcheside P."/>
            <person name="Chovatia M."/>
            <person name="Cooper J."/>
            <person name="Damon W."/>
            <person name="Desjardin D."/>
            <person name="Finy P."/>
            <person name="Geml J."/>
            <person name="Haridas S."/>
            <person name="Hughes K."/>
            <person name="Justo A."/>
            <person name="Karasinski D."/>
            <person name="Kautmanova I."/>
            <person name="Kiss B."/>
            <person name="Kocsube S."/>
            <person name="Kotiranta H."/>
            <person name="LaButti K.M."/>
            <person name="Lechner B.E."/>
            <person name="Liimatainen K."/>
            <person name="Lipzen A."/>
            <person name="Lukacs Z."/>
            <person name="Mihaltcheva S."/>
            <person name="Morgado L.N."/>
            <person name="Niskanen T."/>
            <person name="Noordeloos M.E."/>
            <person name="Ohm R.A."/>
            <person name="Ortiz-Santana B."/>
            <person name="Ovrebo C."/>
            <person name="Racz N."/>
            <person name="Riley R."/>
            <person name="Savchenko A."/>
            <person name="Shiryaev A."/>
            <person name="Soop K."/>
            <person name="Spirin V."/>
            <person name="Szebenyi C."/>
            <person name="Tomsovsky M."/>
            <person name="Tulloss R.E."/>
            <person name="Uehling J."/>
            <person name="Grigoriev I.V."/>
            <person name="Vagvolgyi C."/>
            <person name="Papp T."/>
            <person name="Martin F.M."/>
            <person name="Miettinen O."/>
            <person name="Hibbett D.S."/>
            <person name="Nagy L.G."/>
        </authorList>
    </citation>
    <scope>NUCLEOTIDE SEQUENCE [LARGE SCALE GENOMIC DNA]</scope>
    <source>
        <strain evidence="3 4">FP101781</strain>
    </source>
</reference>
<feature type="domain" description="Arrestin-like N-terminal" evidence="2">
    <location>
        <begin position="139"/>
        <end position="271"/>
    </location>
</feature>
<evidence type="ECO:0000259" key="2">
    <source>
        <dbReference type="Pfam" id="PF00339"/>
    </source>
</evidence>
<gene>
    <name evidence="3" type="ORF">FA13DRAFT_1739723</name>
</gene>
<protein>
    <recommendedName>
        <fullName evidence="2">Arrestin-like N-terminal domain-containing protein</fullName>
    </recommendedName>
</protein>
<feature type="compositionally biased region" description="Low complexity" evidence="1">
    <location>
        <begin position="482"/>
        <end position="516"/>
    </location>
</feature>
<evidence type="ECO:0000256" key="1">
    <source>
        <dbReference type="SAM" id="MobiDB-lite"/>
    </source>
</evidence>
<feature type="region of interest" description="Disordered" evidence="1">
    <location>
        <begin position="538"/>
        <end position="569"/>
    </location>
</feature>
<feature type="compositionally biased region" description="Polar residues" evidence="1">
    <location>
        <begin position="544"/>
        <end position="556"/>
    </location>
</feature>
<feature type="compositionally biased region" description="Low complexity" evidence="1">
    <location>
        <begin position="1"/>
        <end position="20"/>
    </location>
</feature>
<keyword evidence="4" id="KW-1185">Reference proteome</keyword>
<feature type="compositionally biased region" description="Polar residues" evidence="1">
    <location>
        <begin position="29"/>
        <end position="49"/>
    </location>
</feature>
<dbReference type="InterPro" id="IPR014752">
    <property type="entry name" value="Arrestin-like_C"/>
</dbReference>
<dbReference type="Pfam" id="PF00339">
    <property type="entry name" value="Arrestin_N"/>
    <property type="match status" value="1"/>
</dbReference>
<feature type="region of interest" description="Disordered" evidence="1">
    <location>
        <begin position="1"/>
        <end position="75"/>
    </location>
</feature>
<dbReference type="InterPro" id="IPR011021">
    <property type="entry name" value="Arrestin-like_N"/>
</dbReference>
<evidence type="ECO:0000313" key="3">
    <source>
        <dbReference type="EMBL" id="TEB23742.1"/>
    </source>
</evidence>
<feature type="region of interest" description="Disordered" evidence="1">
    <location>
        <begin position="482"/>
        <end position="524"/>
    </location>
</feature>
<accession>A0A4Y7SPN6</accession>
<name>A0A4Y7SPN6_COPMI</name>
<evidence type="ECO:0000313" key="4">
    <source>
        <dbReference type="Proteomes" id="UP000298030"/>
    </source>
</evidence>